<accession>A0A4S2KWP7</accession>
<dbReference type="Proteomes" id="UP000310200">
    <property type="component" value="Unassembled WGS sequence"/>
</dbReference>
<gene>
    <name evidence="2" type="ORF">DBV15_00301</name>
</gene>
<reference evidence="2 3" key="1">
    <citation type="journal article" date="2019" name="Philos. Trans. R. Soc. Lond., B, Biol. Sci.">
        <title>Ant behaviour and brain gene expression of defending hosts depend on the ecological success of the intruding social parasite.</title>
        <authorList>
            <person name="Kaur R."/>
            <person name="Stoldt M."/>
            <person name="Jongepier E."/>
            <person name="Feldmeyer B."/>
            <person name="Menzel F."/>
            <person name="Bornberg-Bauer E."/>
            <person name="Foitzik S."/>
        </authorList>
    </citation>
    <scope>NUCLEOTIDE SEQUENCE [LARGE SCALE GENOMIC DNA]</scope>
    <source>
        <tissue evidence="2">Whole body</tissue>
    </source>
</reference>
<dbReference type="AlphaFoldDB" id="A0A4S2KWP7"/>
<feature type="chain" id="PRO_5020765944" evidence="1">
    <location>
        <begin position="25"/>
        <end position="111"/>
    </location>
</feature>
<organism evidence="2 3">
    <name type="scientific">Temnothorax longispinosus</name>
    <dbReference type="NCBI Taxonomy" id="300112"/>
    <lineage>
        <taxon>Eukaryota</taxon>
        <taxon>Metazoa</taxon>
        <taxon>Ecdysozoa</taxon>
        <taxon>Arthropoda</taxon>
        <taxon>Hexapoda</taxon>
        <taxon>Insecta</taxon>
        <taxon>Pterygota</taxon>
        <taxon>Neoptera</taxon>
        <taxon>Endopterygota</taxon>
        <taxon>Hymenoptera</taxon>
        <taxon>Apocrita</taxon>
        <taxon>Aculeata</taxon>
        <taxon>Formicoidea</taxon>
        <taxon>Formicidae</taxon>
        <taxon>Myrmicinae</taxon>
        <taxon>Temnothorax</taxon>
    </lineage>
</organism>
<evidence type="ECO:0000256" key="1">
    <source>
        <dbReference type="SAM" id="SignalP"/>
    </source>
</evidence>
<comment type="caution">
    <text evidence="2">The sequence shown here is derived from an EMBL/GenBank/DDBJ whole genome shotgun (WGS) entry which is preliminary data.</text>
</comment>
<keyword evidence="3" id="KW-1185">Reference proteome</keyword>
<name>A0A4S2KWP7_9HYME</name>
<dbReference type="EMBL" id="QBLH01000831">
    <property type="protein sequence ID" value="TGZ54086.1"/>
    <property type="molecule type" value="Genomic_DNA"/>
</dbReference>
<evidence type="ECO:0000313" key="3">
    <source>
        <dbReference type="Proteomes" id="UP000310200"/>
    </source>
</evidence>
<dbReference type="STRING" id="300112.A0A4S2KWP7"/>
<keyword evidence="1" id="KW-0732">Signal</keyword>
<evidence type="ECO:0000313" key="2">
    <source>
        <dbReference type="EMBL" id="TGZ54086.1"/>
    </source>
</evidence>
<proteinExistence type="predicted"/>
<feature type="signal peptide" evidence="1">
    <location>
        <begin position="1"/>
        <end position="24"/>
    </location>
</feature>
<protein>
    <submittedName>
        <fullName evidence="2">Uncharacterized protein</fullName>
    </submittedName>
</protein>
<sequence>MPLRLRSGSALLALLHHSIFIAHQSDHGLRRSNQSGIARWDRDSFLHCDREPERGINLANVPKSTCPERRYARYKDTDIYLLELDDPLSAVDSHVSRHLVDKCVCSYPNLR</sequence>